<evidence type="ECO:0000313" key="2">
    <source>
        <dbReference type="EMBL" id="KAJ8909298.1"/>
    </source>
</evidence>
<feature type="region of interest" description="Disordered" evidence="1">
    <location>
        <begin position="155"/>
        <end position="175"/>
    </location>
</feature>
<dbReference type="AlphaFoldDB" id="A0AAV8V506"/>
<accession>A0AAV8V506</accession>
<dbReference type="EMBL" id="JANEYG010000667">
    <property type="protein sequence ID" value="KAJ8909298.1"/>
    <property type="molecule type" value="Genomic_DNA"/>
</dbReference>
<evidence type="ECO:0000313" key="3">
    <source>
        <dbReference type="Proteomes" id="UP001159042"/>
    </source>
</evidence>
<protein>
    <submittedName>
        <fullName evidence="2">Uncharacterized protein</fullName>
    </submittedName>
</protein>
<evidence type="ECO:0000256" key="1">
    <source>
        <dbReference type="SAM" id="MobiDB-lite"/>
    </source>
</evidence>
<comment type="caution">
    <text evidence="2">The sequence shown here is derived from an EMBL/GenBank/DDBJ whole genome shotgun (WGS) entry which is preliminary data.</text>
</comment>
<proteinExistence type="predicted"/>
<feature type="region of interest" description="Disordered" evidence="1">
    <location>
        <begin position="537"/>
        <end position="562"/>
    </location>
</feature>
<gene>
    <name evidence="2" type="ORF">NQ315_011256</name>
</gene>
<keyword evidence="3" id="KW-1185">Reference proteome</keyword>
<dbReference type="Proteomes" id="UP001159042">
    <property type="component" value="Unassembled WGS sequence"/>
</dbReference>
<sequence>MLDNSTTEDLVKEVEECDVYRREFVDLSNRYSMSRNGFAGQHRNTEVHRSSEVIERRAVIRGSITRRFHEMEQLFRNEPVDEHQAAVSFRLLESRFEELEVVDSEIYETMLDESTIEDLLKEVEECEVFRRRFIDFSIRFDKVCNGLAAHQGNTEGHLSSRVTEQTGERSNTSPKLSYVPRCEKNVAHGLFGENEKTTGCNLEDMDQAIIGSEALPMVLDGSCSTELKIRGISMWDAGSTAPIGVLIGADVAENLYPENMHHTLAGGLIVAETPAEANLDWTIIENFDRGRSTPRSSLIGVMTTISLLGNDVLIAGPGEFEALASAESTTKRLKWWEGSRWPREKFYSEDDIIQNPKRYLDWKMGYSLDTVDKLSIDIYVDNCVASFSDPPTLPRFLKDASIIMRGRKFDLSGWESSGETSGETNGKIADSPGWWRKSRYKQLSSVDLCRRFHNKKHLGQLKSVSGDPTVRASNALTDQGFVWCQVKTSNFQVRTRKRLKGKQLEGSFPDLVNEFLPWNIPTYPVGVKIKVKVRGVPGDKSRVPENESAEVAGSKTTSCYPE</sequence>
<reference evidence="2 3" key="1">
    <citation type="journal article" date="2023" name="Insect Mol. Biol.">
        <title>Genome sequencing provides insights into the evolution of gene families encoding plant cell wall-degrading enzymes in longhorned beetles.</title>
        <authorList>
            <person name="Shin N.R."/>
            <person name="Okamura Y."/>
            <person name="Kirsch R."/>
            <person name="Pauchet Y."/>
        </authorList>
    </citation>
    <scope>NUCLEOTIDE SEQUENCE [LARGE SCALE GENOMIC DNA]</scope>
    <source>
        <strain evidence="2">EAD_L_NR</strain>
    </source>
</reference>
<organism evidence="2 3">
    <name type="scientific">Exocentrus adspersus</name>
    <dbReference type="NCBI Taxonomy" id="1586481"/>
    <lineage>
        <taxon>Eukaryota</taxon>
        <taxon>Metazoa</taxon>
        <taxon>Ecdysozoa</taxon>
        <taxon>Arthropoda</taxon>
        <taxon>Hexapoda</taxon>
        <taxon>Insecta</taxon>
        <taxon>Pterygota</taxon>
        <taxon>Neoptera</taxon>
        <taxon>Endopterygota</taxon>
        <taxon>Coleoptera</taxon>
        <taxon>Polyphaga</taxon>
        <taxon>Cucujiformia</taxon>
        <taxon>Chrysomeloidea</taxon>
        <taxon>Cerambycidae</taxon>
        <taxon>Lamiinae</taxon>
        <taxon>Acanthocinini</taxon>
        <taxon>Exocentrus</taxon>
    </lineage>
</organism>
<name>A0AAV8V506_9CUCU</name>